<evidence type="ECO:0000313" key="1">
    <source>
        <dbReference type="EMBL" id="SMX26426.1"/>
    </source>
</evidence>
<reference evidence="2" key="1">
    <citation type="submission" date="2017-05" db="EMBL/GenBank/DDBJ databases">
        <authorList>
            <person name="Rodrigo-Torres L."/>
            <person name="Arahal R. D."/>
            <person name="Lucena T."/>
        </authorList>
    </citation>
    <scope>NUCLEOTIDE SEQUENCE [LARGE SCALE GENOMIC DNA]</scope>
    <source>
        <strain evidence="2">CECT 8649</strain>
    </source>
</reference>
<evidence type="ECO:0000313" key="2">
    <source>
        <dbReference type="Proteomes" id="UP000225972"/>
    </source>
</evidence>
<organism evidence="1 2">
    <name type="scientific">Pelagimonas phthalicica</name>
    <dbReference type="NCBI Taxonomy" id="1037362"/>
    <lineage>
        <taxon>Bacteria</taxon>
        <taxon>Pseudomonadati</taxon>
        <taxon>Pseudomonadota</taxon>
        <taxon>Alphaproteobacteria</taxon>
        <taxon>Rhodobacterales</taxon>
        <taxon>Roseobacteraceae</taxon>
        <taxon>Pelagimonas</taxon>
    </lineage>
</organism>
<accession>A0A238J982</accession>
<dbReference type="RefSeq" id="WP_099242250.1">
    <property type="nucleotide sequence ID" value="NZ_FXXP01000001.1"/>
</dbReference>
<dbReference type="Proteomes" id="UP000225972">
    <property type="component" value="Unassembled WGS sequence"/>
</dbReference>
<gene>
    <name evidence="1" type="ORF">TRP8649_00505</name>
</gene>
<dbReference type="OrthoDB" id="1029638at2"/>
<name>A0A238J982_9RHOB</name>
<dbReference type="AlphaFoldDB" id="A0A238J982"/>
<protein>
    <submittedName>
        <fullName evidence="1">Uncharacterized protein</fullName>
    </submittedName>
</protein>
<keyword evidence="2" id="KW-1185">Reference proteome</keyword>
<proteinExistence type="predicted"/>
<dbReference type="EMBL" id="FXXP01000001">
    <property type="protein sequence ID" value="SMX26426.1"/>
    <property type="molecule type" value="Genomic_DNA"/>
</dbReference>
<sequence length="799" mass="88375">MEQAWAEGEALVRWNVAALQSRAYPGSARPMPDVVDYRFENGWTATGDLPCREALRAEIAARSVDLPELSFDEVYLGGDGGDVDFSTFCHLPEWRVRHARVTLSSATEQVLRLNVVTAGAVHIWRGADLVHRFEPFSRNEKQHSEFEMHVQAGDQPLTVRFEDLHERDTIFGFRLQLLQGQGLSTRIACDAQPTEIAEATALLEGLRTLEVFHETSKVSVTSDALSQTPFELVCLDLDDQGGRLSRDHPSFDITLPTGCFGLRFGIALGGTMLTAGVGSTVLTGMGRLDQSCFETRKTALLQNQQSGDDIVNVLLALSQGEWNTSVQAIFNESLKQVEQRYDCADFRMMSLLWIWDRLRSRLPAGHADRLRNAILGFRYWMDTPGDDVMWFWSENHVLCFHIAEHLAGQMLPDAIFGNSGLRGTDHRDQGATRLHRWFDAIDEHGLAEWNSAAYYPINYRGLLALYTLSQDEDLRGRAKTLLDRISLMVALHATGGVSAGTQGRIYEKELLAGPMTELGAIASLMFGGWHVPGKDAAAVMLALSEYRPPERLTGLAHPKPGTVLRAQYVQGLEGGAHLALFKTPAVQLSSVVQHKAGQAGHQQHVLDVQFASDPMARLWINHPGVLRPWAEARPSFWAGNGRLPELVQQDETAVLRYELRDGDIGFTHLFLPVDRLDEVEISDHWVFARAGAGFAAIWSAGVLEQQKTGLYAGYELRQAGPVCGWAVMVGDSGQCDFNSFKEHARAMSPRLGAGDITITTNVGIWGTGSACPVPSSTIPKIEERQMPKGRWTIQQGSRS</sequence>